<reference evidence="2" key="2">
    <citation type="submission" date="2020-09" db="EMBL/GenBank/DDBJ databases">
        <authorList>
            <person name="Sun Q."/>
            <person name="Ohkuma M."/>
        </authorList>
    </citation>
    <scope>NUCLEOTIDE SEQUENCE</scope>
    <source>
        <strain evidence="2">JCM 3090</strain>
    </source>
</reference>
<reference evidence="2" key="1">
    <citation type="journal article" date="2014" name="Int. J. Syst. Evol. Microbiol.">
        <title>Complete genome sequence of Corynebacterium casei LMG S-19264T (=DSM 44701T), isolated from a smear-ripened cheese.</title>
        <authorList>
            <consortium name="US DOE Joint Genome Institute (JGI-PGF)"/>
            <person name="Walter F."/>
            <person name="Albersmeier A."/>
            <person name="Kalinowski J."/>
            <person name="Ruckert C."/>
        </authorList>
    </citation>
    <scope>NUCLEOTIDE SEQUENCE</scope>
    <source>
        <strain evidence="2">JCM 3090</strain>
    </source>
</reference>
<keyword evidence="3" id="KW-1185">Reference proteome</keyword>
<feature type="transmembrane region" description="Helical" evidence="1">
    <location>
        <begin position="54"/>
        <end position="72"/>
    </location>
</feature>
<feature type="transmembrane region" description="Helical" evidence="1">
    <location>
        <begin position="93"/>
        <end position="117"/>
    </location>
</feature>
<keyword evidence="1" id="KW-0812">Transmembrane</keyword>
<organism evidence="2 3">
    <name type="scientific">Pilimelia anulata</name>
    <dbReference type="NCBI Taxonomy" id="53371"/>
    <lineage>
        <taxon>Bacteria</taxon>
        <taxon>Bacillati</taxon>
        <taxon>Actinomycetota</taxon>
        <taxon>Actinomycetes</taxon>
        <taxon>Micromonosporales</taxon>
        <taxon>Micromonosporaceae</taxon>
        <taxon>Pilimelia</taxon>
    </lineage>
</organism>
<keyword evidence="1" id="KW-1133">Transmembrane helix</keyword>
<protein>
    <submittedName>
        <fullName evidence="2">Uncharacterized protein</fullName>
    </submittedName>
</protein>
<evidence type="ECO:0000313" key="3">
    <source>
        <dbReference type="Proteomes" id="UP000649739"/>
    </source>
</evidence>
<accession>A0A8J3B8J8</accession>
<feature type="transmembrane region" description="Helical" evidence="1">
    <location>
        <begin position="29"/>
        <end position="48"/>
    </location>
</feature>
<proteinExistence type="predicted"/>
<keyword evidence="1" id="KW-0472">Membrane</keyword>
<dbReference type="EMBL" id="BMQB01000002">
    <property type="protein sequence ID" value="GGJ83144.1"/>
    <property type="molecule type" value="Genomic_DNA"/>
</dbReference>
<gene>
    <name evidence="2" type="ORF">GCM10010123_10980</name>
</gene>
<sequence>MGEWPTRLGYGVRILATVDGPLMVRWRRAVIVAIHLVGAAAVTLAALAPDDTDIDLVMVAMYAAALVALLPAMSGTSGTPPPQLRVDPERRRFVVPLHHGPAAAAGPMLLFPISLFVQFTLDMKMSSRSGCCPGSC</sequence>
<comment type="caution">
    <text evidence="2">The sequence shown here is derived from an EMBL/GenBank/DDBJ whole genome shotgun (WGS) entry which is preliminary data.</text>
</comment>
<dbReference type="Proteomes" id="UP000649739">
    <property type="component" value="Unassembled WGS sequence"/>
</dbReference>
<evidence type="ECO:0000256" key="1">
    <source>
        <dbReference type="SAM" id="Phobius"/>
    </source>
</evidence>
<evidence type="ECO:0000313" key="2">
    <source>
        <dbReference type="EMBL" id="GGJ83144.1"/>
    </source>
</evidence>
<name>A0A8J3B8J8_9ACTN</name>
<dbReference type="AlphaFoldDB" id="A0A8J3B8J8"/>